<sequence length="81" mass="9418">MYRTNYWKLFVELFAIESEDFIQGLLLRGSYTRKTSSGNYDTERRVDALHSNLKKSLETSFRASCCEGHILGKPTQVHCLR</sequence>
<accession>J3NCW8</accession>
<proteinExistence type="predicted"/>
<evidence type="ECO:0000313" key="2">
    <source>
        <dbReference type="Proteomes" id="UP000006038"/>
    </source>
</evidence>
<keyword evidence="2" id="KW-1185">Reference proteome</keyword>
<dbReference type="Proteomes" id="UP000006038">
    <property type="component" value="Chromosome 12"/>
</dbReference>
<organism evidence="1">
    <name type="scientific">Oryza brachyantha</name>
    <name type="common">malo sina</name>
    <dbReference type="NCBI Taxonomy" id="4533"/>
    <lineage>
        <taxon>Eukaryota</taxon>
        <taxon>Viridiplantae</taxon>
        <taxon>Streptophyta</taxon>
        <taxon>Embryophyta</taxon>
        <taxon>Tracheophyta</taxon>
        <taxon>Spermatophyta</taxon>
        <taxon>Magnoliopsida</taxon>
        <taxon>Liliopsida</taxon>
        <taxon>Poales</taxon>
        <taxon>Poaceae</taxon>
        <taxon>BOP clade</taxon>
        <taxon>Oryzoideae</taxon>
        <taxon>Oryzeae</taxon>
        <taxon>Oryzinae</taxon>
        <taxon>Oryza</taxon>
    </lineage>
</organism>
<reference evidence="1" key="2">
    <citation type="submission" date="2013-04" db="UniProtKB">
        <authorList>
            <consortium name="EnsemblPlants"/>
        </authorList>
    </citation>
    <scope>IDENTIFICATION</scope>
</reference>
<name>J3NCW8_ORYBR</name>
<reference evidence="1" key="1">
    <citation type="journal article" date="2013" name="Nat. Commun.">
        <title>Whole-genome sequencing of Oryza brachyantha reveals mechanisms underlying Oryza genome evolution.</title>
        <authorList>
            <person name="Chen J."/>
            <person name="Huang Q."/>
            <person name="Gao D."/>
            <person name="Wang J."/>
            <person name="Lang Y."/>
            <person name="Liu T."/>
            <person name="Li B."/>
            <person name="Bai Z."/>
            <person name="Luis Goicoechea J."/>
            <person name="Liang C."/>
            <person name="Chen C."/>
            <person name="Zhang W."/>
            <person name="Sun S."/>
            <person name="Liao Y."/>
            <person name="Zhang X."/>
            <person name="Yang L."/>
            <person name="Song C."/>
            <person name="Wang M."/>
            <person name="Shi J."/>
            <person name="Liu G."/>
            <person name="Liu J."/>
            <person name="Zhou H."/>
            <person name="Zhou W."/>
            <person name="Yu Q."/>
            <person name="An N."/>
            <person name="Chen Y."/>
            <person name="Cai Q."/>
            <person name="Wang B."/>
            <person name="Liu B."/>
            <person name="Min J."/>
            <person name="Huang Y."/>
            <person name="Wu H."/>
            <person name="Li Z."/>
            <person name="Zhang Y."/>
            <person name="Yin Y."/>
            <person name="Song W."/>
            <person name="Jiang J."/>
            <person name="Jackson S.A."/>
            <person name="Wing R.A."/>
            <person name="Wang J."/>
            <person name="Chen M."/>
        </authorList>
    </citation>
    <scope>NUCLEOTIDE SEQUENCE [LARGE SCALE GENOMIC DNA]</scope>
    <source>
        <strain evidence="1">cv. IRGC 101232</strain>
    </source>
</reference>
<dbReference type="Gramene" id="OB12G18260.1">
    <property type="protein sequence ID" value="OB12G18260.1"/>
    <property type="gene ID" value="OB12G18260"/>
</dbReference>
<evidence type="ECO:0000313" key="1">
    <source>
        <dbReference type="EnsemblPlants" id="OB12G18260.1"/>
    </source>
</evidence>
<protein>
    <submittedName>
        <fullName evidence="1">Uncharacterized protein</fullName>
    </submittedName>
</protein>
<dbReference type="EnsemblPlants" id="OB12G18260.1">
    <property type="protein sequence ID" value="OB12G18260.1"/>
    <property type="gene ID" value="OB12G18260"/>
</dbReference>
<dbReference type="HOGENOM" id="CLU_2577665_0_0_1"/>
<dbReference type="AlphaFoldDB" id="J3NCW8"/>